<evidence type="ECO:0000313" key="1">
    <source>
        <dbReference type="EMBL" id="GIY41496.1"/>
    </source>
</evidence>
<gene>
    <name evidence="1" type="ORF">CEXT_165341</name>
</gene>
<reference evidence="1 2" key="1">
    <citation type="submission" date="2021-06" db="EMBL/GenBank/DDBJ databases">
        <title>Caerostris extrusa draft genome.</title>
        <authorList>
            <person name="Kono N."/>
            <person name="Arakawa K."/>
        </authorList>
    </citation>
    <scope>NUCLEOTIDE SEQUENCE [LARGE SCALE GENOMIC DNA]</scope>
</reference>
<dbReference type="AlphaFoldDB" id="A0AAV4T7N7"/>
<evidence type="ECO:0000313" key="2">
    <source>
        <dbReference type="Proteomes" id="UP001054945"/>
    </source>
</evidence>
<keyword evidence="2" id="KW-1185">Reference proteome</keyword>
<organism evidence="1 2">
    <name type="scientific">Caerostris extrusa</name>
    <name type="common">Bark spider</name>
    <name type="synonym">Caerostris bankana</name>
    <dbReference type="NCBI Taxonomy" id="172846"/>
    <lineage>
        <taxon>Eukaryota</taxon>
        <taxon>Metazoa</taxon>
        <taxon>Ecdysozoa</taxon>
        <taxon>Arthropoda</taxon>
        <taxon>Chelicerata</taxon>
        <taxon>Arachnida</taxon>
        <taxon>Araneae</taxon>
        <taxon>Araneomorphae</taxon>
        <taxon>Entelegynae</taxon>
        <taxon>Araneoidea</taxon>
        <taxon>Araneidae</taxon>
        <taxon>Caerostris</taxon>
    </lineage>
</organism>
<sequence length="117" mass="13460">MKQHDELSNNPIKCKEVICRRHREREIIRRRKERKHFSSEALVGEGCDPPCLLALWVVDTATLLAAFNSTPIQTLTGSGVPERWGWGWSAPKALRTNEDLGRERKITSKQNVLFFKC</sequence>
<comment type="caution">
    <text evidence="1">The sequence shown here is derived from an EMBL/GenBank/DDBJ whole genome shotgun (WGS) entry which is preliminary data.</text>
</comment>
<protein>
    <submittedName>
        <fullName evidence="1">Uncharacterized protein</fullName>
    </submittedName>
</protein>
<dbReference type="Proteomes" id="UP001054945">
    <property type="component" value="Unassembled WGS sequence"/>
</dbReference>
<name>A0AAV4T7N7_CAEEX</name>
<accession>A0AAV4T7N7</accession>
<dbReference type="EMBL" id="BPLR01010718">
    <property type="protein sequence ID" value="GIY41496.1"/>
    <property type="molecule type" value="Genomic_DNA"/>
</dbReference>
<proteinExistence type="predicted"/>